<sequence length="282" mass="29869">MILLDRGLRGLSLLAGALLVLLSVRVFSDHTMARITVSALSVCLVLLTCALIESLRRPDHPFLLIAAMLCTLVIGRLFSTLHLVPPDASLITADPLSIAETGPGVPSVTAVSVALFLMLTARLLRLAQHDSRAPGGRSAEQWGLTALRIYVGLMFVPHFAGHLFGGPMAFQVFVTYFGSIGLPQPAAFVVLAGLIELAVTVGLAFGFMTRLAAVGAAVYLLVSVGLGGHFSVGYIWVLPTGGWEFPALWAFAVSVFAFTGGGSVSVDATLRQRPSKLRQLFV</sequence>
<evidence type="ECO:0000256" key="3">
    <source>
        <dbReference type="ARBA" id="ARBA00022475"/>
    </source>
</evidence>
<keyword evidence="6" id="KW-0472">Membrane</keyword>
<proteinExistence type="inferred from homology"/>
<keyword evidence="8" id="KW-1185">Reference proteome</keyword>
<keyword evidence="4" id="KW-0812">Transmembrane</keyword>
<dbReference type="KEGG" id="rdp:RD2015_698"/>
<dbReference type="OrthoDB" id="5382961at2"/>
<comment type="similarity">
    <text evidence="2">Belongs to the DoxX family.</text>
</comment>
<evidence type="ECO:0000256" key="5">
    <source>
        <dbReference type="ARBA" id="ARBA00022989"/>
    </source>
</evidence>
<accession>A0A0U3MLM4</accession>
<dbReference type="GO" id="GO:0005886">
    <property type="term" value="C:plasma membrane"/>
    <property type="evidence" value="ECO:0007669"/>
    <property type="project" value="UniProtKB-SubCell"/>
</dbReference>
<comment type="subcellular location">
    <subcellularLocation>
        <location evidence="1">Cell membrane</location>
        <topology evidence="1">Multi-pass membrane protein</topology>
    </subcellularLocation>
</comment>
<dbReference type="Proteomes" id="UP000060699">
    <property type="component" value="Chromosome"/>
</dbReference>
<evidence type="ECO:0000256" key="1">
    <source>
        <dbReference type="ARBA" id="ARBA00004651"/>
    </source>
</evidence>
<name>A0A0U3MLM4_9BURK</name>
<dbReference type="InterPro" id="IPR032808">
    <property type="entry name" value="DoxX"/>
</dbReference>
<organism evidence="7 8">
    <name type="scientific">Roseateles depolymerans</name>
    <dbReference type="NCBI Taxonomy" id="76731"/>
    <lineage>
        <taxon>Bacteria</taxon>
        <taxon>Pseudomonadati</taxon>
        <taxon>Pseudomonadota</taxon>
        <taxon>Betaproteobacteria</taxon>
        <taxon>Burkholderiales</taxon>
        <taxon>Sphaerotilaceae</taxon>
        <taxon>Roseateles</taxon>
    </lineage>
</organism>
<dbReference type="Pfam" id="PF07681">
    <property type="entry name" value="DoxX"/>
    <property type="match status" value="1"/>
</dbReference>
<dbReference type="PANTHER" id="PTHR33452">
    <property type="entry name" value="OXIDOREDUCTASE CATD-RELATED"/>
    <property type="match status" value="1"/>
</dbReference>
<keyword evidence="5" id="KW-1133">Transmembrane helix</keyword>
<dbReference type="AlphaFoldDB" id="A0A0U3MLM4"/>
<evidence type="ECO:0000256" key="4">
    <source>
        <dbReference type="ARBA" id="ARBA00022692"/>
    </source>
</evidence>
<evidence type="ECO:0000313" key="7">
    <source>
        <dbReference type="EMBL" id="ALV05194.1"/>
    </source>
</evidence>
<dbReference type="EMBL" id="CP013729">
    <property type="protein sequence ID" value="ALV05194.1"/>
    <property type="molecule type" value="Genomic_DNA"/>
</dbReference>
<dbReference type="RefSeq" id="WP_058933709.1">
    <property type="nucleotide sequence ID" value="NZ_CP013729.1"/>
</dbReference>
<dbReference type="PANTHER" id="PTHR33452:SF1">
    <property type="entry name" value="INNER MEMBRANE PROTEIN YPHA-RELATED"/>
    <property type="match status" value="1"/>
</dbReference>
<evidence type="ECO:0000256" key="2">
    <source>
        <dbReference type="ARBA" id="ARBA00006679"/>
    </source>
</evidence>
<reference evidence="7 8" key="1">
    <citation type="submission" date="2015-12" db="EMBL/GenBank/DDBJ databases">
        <title>Complete genome of Roseateles depolymerans KCTC 42856.</title>
        <authorList>
            <person name="Kim K.M."/>
        </authorList>
    </citation>
    <scope>NUCLEOTIDE SEQUENCE [LARGE SCALE GENOMIC DNA]</scope>
    <source>
        <strain evidence="7 8">KCTC 42856</strain>
    </source>
</reference>
<dbReference type="STRING" id="76731.RD2015_698"/>
<evidence type="ECO:0000313" key="8">
    <source>
        <dbReference type="Proteomes" id="UP000060699"/>
    </source>
</evidence>
<keyword evidence="3" id="KW-1003">Cell membrane</keyword>
<gene>
    <name evidence="7" type="ORF">RD2015_698</name>
</gene>
<dbReference type="PATRIC" id="fig|76731.3.peg.709"/>
<evidence type="ECO:0000256" key="6">
    <source>
        <dbReference type="ARBA" id="ARBA00023136"/>
    </source>
</evidence>
<protein>
    <submittedName>
        <fullName evidence="7">DoxD-like family protein</fullName>
    </submittedName>
</protein>
<dbReference type="InterPro" id="IPR051907">
    <property type="entry name" value="DoxX-like_oxidoreductase"/>
</dbReference>